<comment type="similarity">
    <text evidence="2 8">Belongs to the prokaryotic riboflavin transporter (P-RFT) (TC 2.A.87) family.</text>
</comment>
<organism evidence="10 11">
    <name type="scientific">[Clostridium] polysaccharolyticum</name>
    <dbReference type="NCBI Taxonomy" id="29364"/>
    <lineage>
        <taxon>Bacteria</taxon>
        <taxon>Bacillati</taxon>
        <taxon>Bacillota</taxon>
        <taxon>Clostridia</taxon>
        <taxon>Lachnospirales</taxon>
        <taxon>Lachnospiraceae</taxon>
    </lineage>
</organism>
<evidence type="ECO:0000256" key="5">
    <source>
        <dbReference type="ARBA" id="ARBA00022692"/>
    </source>
</evidence>
<keyword evidence="11" id="KW-1185">Reference proteome</keyword>
<evidence type="ECO:0000256" key="8">
    <source>
        <dbReference type="PIRNR" id="PIRNR037778"/>
    </source>
</evidence>
<feature type="transmembrane region" description="Helical" evidence="9">
    <location>
        <begin position="183"/>
        <end position="207"/>
    </location>
</feature>
<dbReference type="PIRSF" id="PIRSF037778">
    <property type="entry name" value="UCP037778_transp_RibU"/>
    <property type="match status" value="1"/>
</dbReference>
<keyword evidence="4 8" id="KW-1003">Cell membrane</keyword>
<dbReference type="PANTHER" id="PTHR38438">
    <property type="entry name" value="RIBOFLAVIN TRANSPORTER RIBU"/>
    <property type="match status" value="1"/>
</dbReference>
<dbReference type="OrthoDB" id="9809216at2"/>
<feature type="transmembrane region" description="Helical" evidence="9">
    <location>
        <begin position="130"/>
        <end position="157"/>
    </location>
</feature>
<evidence type="ECO:0000256" key="1">
    <source>
        <dbReference type="ARBA" id="ARBA00004651"/>
    </source>
</evidence>
<evidence type="ECO:0000256" key="3">
    <source>
        <dbReference type="ARBA" id="ARBA00022448"/>
    </source>
</evidence>
<keyword evidence="3 8" id="KW-0813">Transport</keyword>
<feature type="transmembrane region" description="Helical" evidence="9">
    <location>
        <begin position="34"/>
        <end position="54"/>
    </location>
</feature>
<proteinExistence type="inferred from homology"/>
<evidence type="ECO:0000256" key="4">
    <source>
        <dbReference type="ARBA" id="ARBA00022475"/>
    </source>
</evidence>
<dbReference type="Pfam" id="PF12822">
    <property type="entry name" value="ECF_trnsprt"/>
    <property type="match status" value="1"/>
</dbReference>
<keyword evidence="5 9" id="KW-0812">Transmembrane</keyword>
<dbReference type="PANTHER" id="PTHR38438:SF1">
    <property type="entry name" value="RIBOFLAVIN TRANSPORTER RIBU"/>
    <property type="match status" value="1"/>
</dbReference>
<evidence type="ECO:0000256" key="2">
    <source>
        <dbReference type="ARBA" id="ARBA00005540"/>
    </source>
</evidence>
<comment type="function">
    <text evidence="8">Probably a riboflavin-binding protein that interacts with the energy-coupling factor (ECF) ABC-transporter complex.</text>
</comment>
<dbReference type="Gene3D" id="1.10.1760.20">
    <property type="match status" value="1"/>
</dbReference>
<reference evidence="10 11" key="1">
    <citation type="submission" date="2016-10" db="EMBL/GenBank/DDBJ databases">
        <authorList>
            <person name="de Groot N.N."/>
        </authorList>
    </citation>
    <scope>NUCLEOTIDE SEQUENCE [LARGE SCALE GENOMIC DNA]</scope>
    <source>
        <strain evidence="10 11">DSM 1801</strain>
    </source>
</reference>
<accession>A0A1I0FDK2</accession>
<gene>
    <name evidence="10" type="ORF">SAMN04487772_13015</name>
</gene>
<keyword evidence="6 9" id="KW-1133">Transmembrane helix</keyword>
<protein>
    <recommendedName>
        <fullName evidence="8">Riboflavin transporter</fullName>
    </recommendedName>
</protein>
<evidence type="ECO:0000256" key="7">
    <source>
        <dbReference type="ARBA" id="ARBA00023136"/>
    </source>
</evidence>
<evidence type="ECO:0000313" key="10">
    <source>
        <dbReference type="EMBL" id="SET55943.1"/>
    </source>
</evidence>
<dbReference type="InterPro" id="IPR025720">
    <property type="entry name" value="RibU"/>
</dbReference>
<evidence type="ECO:0000256" key="9">
    <source>
        <dbReference type="SAM" id="Phobius"/>
    </source>
</evidence>
<keyword evidence="7 8" id="KW-0472">Membrane</keyword>
<dbReference type="GO" id="GO:0032217">
    <property type="term" value="F:riboflavin transmembrane transporter activity"/>
    <property type="evidence" value="ECO:0007669"/>
    <property type="project" value="UniProtKB-UniRule"/>
</dbReference>
<name>A0A1I0FDK2_9FIRM</name>
<comment type="subcellular location">
    <subcellularLocation>
        <location evidence="1">Cell membrane</location>
        <topology evidence="1">Multi-pass membrane protein</topology>
    </subcellularLocation>
</comment>
<dbReference type="STRING" id="29364.SAMN04487772_13015"/>
<dbReference type="Proteomes" id="UP000199800">
    <property type="component" value="Unassembled WGS sequence"/>
</dbReference>
<dbReference type="RefSeq" id="WP_092478789.1">
    <property type="nucleotide sequence ID" value="NZ_FOHN01000030.1"/>
</dbReference>
<sequence length="216" mass="23613">MRDNISAKVNVSGNNNVTIVNAAKETKVFTTRQMVIIAMFSALSYVLMLMHLPFKYLDFLEVEFSDIPAVVAGLAYGPVTAVMIELIKNLMKVITDTTTGGVGEFANFVISSAFMITACGLFRKTKGKTLLSFGIGTIAMIITGALMNYFILLPLYAGFMKGMKNVVALGQTVIPAIDNAAKLVIIGISPFNLFKGTYVSVIGYYIYKLLRRTFQN</sequence>
<dbReference type="EMBL" id="FOHN01000030">
    <property type="protein sequence ID" value="SET55943.1"/>
    <property type="molecule type" value="Genomic_DNA"/>
</dbReference>
<evidence type="ECO:0000256" key="6">
    <source>
        <dbReference type="ARBA" id="ARBA00022989"/>
    </source>
</evidence>
<evidence type="ECO:0000313" key="11">
    <source>
        <dbReference type="Proteomes" id="UP000199800"/>
    </source>
</evidence>
<dbReference type="AlphaFoldDB" id="A0A1I0FDK2"/>
<feature type="transmembrane region" description="Helical" evidence="9">
    <location>
        <begin position="105"/>
        <end position="123"/>
    </location>
</feature>
<dbReference type="GO" id="GO:0005886">
    <property type="term" value="C:plasma membrane"/>
    <property type="evidence" value="ECO:0007669"/>
    <property type="project" value="UniProtKB-SubCell"/>
</dbReference>
<dbReference type="InterPro" id="IPR024529">
    <property type="entry name" value="ECF_trnsprt_substrate-spec"/>
</dbReference>